<keyword evidence="4" id="KW-1185">Reference proteome</keyword>
<dbReference type="InterPro" id="IPR012495">
    <property type="entry name" value="TadE-like_dom"/>
</dbReference>
<accession>A0A7G9WD75</accession>
<feature type="domain" description="TadE-like" evidence="2">
    <location>
        <begin position="11"/>
        <end position="53"/>
    </location>
</feature>
<sequence length="131" mass="14428">MNLKLLKNQKGQSLVEFAIILPLILLIVMGIAQFGMMFSSFLAVQNATREGARLGIVGGTNVEIKDRILSTSPNLKESNLTIHVTPSQETRKSGDPLTVQIVYNYPLTVPIINKMFGNAIQLNAQTSMRIE</sequence>
<protein>
    <submittedName>
        <fullName evidence="3">Pilus assembly protein</fullName>
    </submittedName>
</protein>
<evidence type="ECO:0000259" key="2">
    <source>
        <dbReference type="Pfam" id="PF07811"/>
    </source>
</evidence>
<keyword evidence="1" id="KW-1133">Transmembrane helix</keyword>
<keyword evidence="1" id="KW-0472">Membrane</keyword>
<evidence type="ECO:0000313" key="3">
    <source>
        <dbReference type="EMBL" id="QNO16637.1"/>
    </source>
</evidence>
<dbReference type="EMBL" id="CP058559">
    <property type="protein sequence ID" value="QNO16637.1"/>
    <property type="molecule type" value="Genomic_DNA"/>
</dbReference>
<dbReference type="Pfam" id="PF07811">
    <property type="entry name" value="TadE"/>
    <property type="match status" value="1"/>
</dbReference>
<name>A0A7G9WD75_ALKCA</name>
<dbReference type="AlphaFoldDB" id="A0A7G9WD75"/>
<evidence type="ECO:0000256" key="1">
    <source>
        <dbReference type="SAM" id="Phobius"/>
    </source>
</evidence>
<keyword evidence="1" id="KW-0812">Transmembrane</keyword>
<reference evidence="3 4" key="1">
    <citation type="submission" date="2020-07" db="EMBL/GenBank/DDBJ databases">
        <title>Alkalicella. sp. LB2 genome.</title>
        <authorList>
            <person name="Postec A."/>
            <person name="Quemeneur M."/>
        </authorList>
    </citation>
    <scope>NUCLEOTIDE SEQUENCE [LARGE SCALE GENOMIC DNA]</scope>
    <source>
        <strain evidence="3 4">LB2</strain>
    </source>
</reference>
<organism evidence="3 4">
    <name type="scientific">Alkalicella caledoniensis</name>
    <dbReference type="NCBI Taxonomy" id="2731377"/>
    <lineage>
        <taxon>Bacteria</taxon>
        <taxon>Bacillati</taxon>
        <taxon>Bacillota</taxon>
        <taxon>Clostridia</taxon>
        <taxon>Eubacteriales</taxon>
        <taxon>Proteinivoracaceae</taxon>
        <taxon>Alkalicella</taxon>
    </lineage>
</organism>
<gene>
    <name evidence="3" type="ORF">HYG86_07305</name>
</gene>
<evidence type="ECO:0000313" key="4">
    <source>
        <dbReference type="Proteomes" id="UP000516160"/>
    </source>
</evidence>
<feature type="transmembrane region" description="Helical" evidence="1">
    <location>
        <begin position="20"/>
        <end position="44"/>
    </location>
</feature>
<proteinExistence type="predicted"/>
<dbReference type="Proteomes" id="UP000516160">
    <property type="component" value="Chromosome"/>
</dbReference>
<dbReference type="KEGG" id="acae:HYG86_07305"/>